<dbReference type="InterPro" id="IPR038221">
    <property type="entry name" value="YidC_periplasmic_sf"/>
</dbReference>
<evidence type="ECO:0000313" key="18">
    <source>
        <dbReference type="Proteomes" id="UP000027616"/>
    </source>
</evidence>
<accession>A0A060R8F0</accession>
<keyword evidence="8 13" id="KW-1133">Transmembrane helix</keyword>
<feature type="compositionally biased region" description="Low complexity" evidence="14">
    <location>
        <begin position="604"/>
        <end position="623"/>
    </location>
</feature>
<evidence type="ECO:0000256" key="4">
    <source>
        <dbReference type="ARBA" id="ARBA00022448"/>
    </source>
</evidence>
<dbReference type="GO" id="GO:0015031">
    <property type="term" value="P:protein transport"/>
    <property type="evidence" value="ECO:0007669"/>
    <property type="project" value="UniProtKB-KW"/>
</dbReference>
<gene>
    <name evidence="13" type="primary">yidC</name>
    <name evidence="17" type="ORF">BN938_1650</name>
</gene>
<comment type="subcellular location">
    <subcellularLocation>
        <location evidence="1">Cell inner membrane</location>
        <topology evidence="1">Multi-pass membrane protein</topology>
    </subcellularLocation>
    <subcellularLocation>
        <location evidence="13">Cell membrane</location>
        <topology evidence="13">Multi-pass membrane protein</topology>
    </subcellularLocation>
</comment>
<dbReference type="HAMAP" id="MF_01810">
    <property type="entry name" value="YidC_type1"/>
    <property type="match status" value="1"/>
</dbReference>
<dbReference type="PANTHER" id="PTHR12428">
    <property type="entry name" value="OXA1"/>
    <property type="match status" value="1"/>
</dbReference>
<feature type="transmembrane region" description="Helical" evidence="13">
    <location>
        <begin position="6"/>
        <end position="24"/>
    </location>
</feature>
<keyword evidence="4 13" id="KW-0813">Transport</keyword>
<dbReference type="KEGG" id="rbc:BN938_1650"/>
<dbReference type="PRINTS" id="PR00701">
    <property type="entry name" value="60KDINNERMP"/>
</dbReference>
<keyword evidence="5 13" id="KW-1003">Cell membrane</keyword>
<feature type="transmembrane region" description="Helical" evidence="13">
    <location>
        <begin position="341"/>
        <end position="361"/>
    </location>
</feature>
<dbReference type="eggNOG" id="COG0706">
    <property type="taxonomic scope" value="Bacteria"/>
</dbReference>
<evidence type="ECO:0000256" key="3">
    <source>
        <dbReference type="ARBA" id="ARBA00015325"/>
    </source>
</evidence>
<keyword evidence="10 13" id="KW-0143">Chaperone</keyword>
<dbReference type="OrthoDB" id="9780552at2"/>
<feature type="transmembrane region" description="Helical" evidence="13">
    <location>
        <begin position="491"/>
        <end position="511"/>
    </location>
</feature>
<dbReference type="Pfam" id="PF14849">
    <property type="entry name" value="YidC_periplas"/>
    <property type="match status" value="1"/>
</dbReference>
<evidence type="ECO:0000256" key="13">
    <source>
        <dbReference type="HAMAP-Rule" id="MF_01810"/>
    </source>
</evidence>
<feature type="transmembrane region" description="Helical" evidence="13">
    <location>
        <begin position="436"/>
        <end position="459"/>
    </location>
</feature>
<evidence type="ECO:0000256" key="9">
    <source>
        <dbReference type="ARBA" id="ARBA00023136"/>
    </source>
</evidence>
<dbReference type="InterPro" id="IPR028053">
    <property type="entry name" value="Membr_insert_YidC_N"/>
</dbReference>
<dbReference type="CDD" id="cd20070">
    <property type="entry name" value="5TM_YidC_Alb3"/>
    <property type="match status" value="1"/>
</dbReference>
<dbReference type="NCBIfam" id="TIGR03592">
    <property type="entry name" value="yidC_oxa1_cterm"/>
    <property type="match status" value="1"/>
</dbReference>
<evidence type="ECO:0000313" key="17">
    <source>
        <dbReference type="EMBL" id="CDN31730.1"/>
    </source>
</evidence>
<dbReference type="GO" id="GO:0032977">
    <property type="term" value="F:membrane insertase activity"/>
    <property type="evidence" value="ECO:0007669"/>
    <property type="project" value="InterPro"/>
</dbReference>
<dbReference type="GO" id="GO:0005886">
    <property type="term" value="C:plasma membrane"/>
    <property type="evidence" value="ECO:0007669"/>
    <property type="project" value="UniProtKB-SubCell"/>
</dbReference>
<dbReference type="AlphaFoldDB" id="A0A060R8F0"/>
<sequence>MNKNTLIGLLLIGVILFGFSWYNNKQYQEQQAVRDKQAREQFVRDSTARANAPKPEVIAPSAELLAADSLRKAQEEKALGEIARAKTGTQELTTLENDLFVITFSNRGGRIAAVELKDYKKYGGDPLMLFTDKGSKFGLQLYIPELINTGDLYFTLANKTENSISYRLAADSANYIEFNYAIQKDNYMMDFSVDLSHFKGRLAQNQPDIKLDWNIVSPQEEKGFQNENQYTTVAYRFPGVDGIEELGVSDKDKSEEIPTKVEWVAFKQQFFSSIIVYKDGFVNNKLAFNTFPPTDKNIKDFSAQLTLPYTPETMKYDFNLYFGPNKFTTLNSYEGMYFEKLVPLGWGIFGWVNRWLVIPIFDFLSKYIVNMGIIILILTLIIKIIILPLTYKSYLSTAKMRLLKPDIEKLSEKYPKKEDAMKKQQAMMELYKKAGVSPMGGCIPMLIQLPILFAMFRFFPTAIELRGKSFLWAEDLSSYDSIWTFPDGFSIPFYGDHISLFTLLMAVSLYLTSKINYAQQPMSSNQMPGMKFMMLYMMPIMLLLWFNNYSAGLSWYYLLSNIITLGQTYLFRFAVSDDKLHQQMKENAKKPVKKSKWAERIEQMQKQAQAQQSTNQQARNKKK</sequence>
<evidence type="ECO:0000259" key="16">
    <source>
        <dbReference type="Pfam" id="PF14849"/>
    </source>
</evidence>
<reference evidence="17 18" key="1">
    <citation type="journal article" date="2015" name="Genome Announc.">
        <title>Complete Genome Sequence of the Novel Leech Symbiont Mucinivorans hirudinis M3T.</title>
        <authorList>
            <person name="Nelson M.C."/>
            <person name="Bomar L."/>
            <person name="Graf J."/>
        </authorList>
    </citation>
    <scope>NUCLEOTIDE SEQUENCE [LARGE SCALE GENOMIC DNA]</scope>
    <source>
        <strain evidence="18">M3</strain>
    </source>
</reference>
<dbReference type="HOGENOM" id="CLU_016535_2_0_10"/>
<dbReference type="Gene3D" id="2.70.98.90">
    <property type="match status" value="1"/>
</dbReference>
<evidence type="ECO:0000256" key="1">
    <source>
        <dbReference type="ARBA" id="ARBA00004429"/>
    </source>
</evidence>
<evidence type="ECO:0000256" key="2">
    <source>
        <dbReference type="ARBA" id="ARBA00010527"/>
    </source>
</evidence>
<feature type="transmembrane region" description="Helical" evidence="13">
    <location>
        <begin position="367"/>
        <end position="391"/>
    </location>
</feature>
<evidence type="ECO:0000256" key="5">
    <source>
        <dbReference type="ARBA" id="ARBA00022475"/>
    </source>
</evidence>
<dbReference type="EMBL" id="HG934468">
    <property type="protein sequence ID" value="CDN31730.1"/>
    <property type="molecule type" value="Genomic_DNA"/>
</dbReference>
<dbReference type="PATRIC" id="fig|1433126.3.peg.1627"/>
<feature type="transmembrane region" description="Helical" evidence="13">
    <location>
        <begin position="555"/>
        <end position="575"/>
    </location>
</feature>
<dbReference type="Proteomes" id="UP000027616">
    <property type="component" value="Chromosome I"/>
</dbReference>
<dbReference type="Pfam" id="PF02096">
    <property type="entry name" value="60KD_IMP"/>
    <property type="match status" value="1"/>
</dbReference>
<dbReference type="GO" id="GO:0051205">
    <property type="term" value="P:protein insertion into membrane"/>
    <property type="evidence" value="ECO:0007669"/>
    <property type="project" value="TreeGrafter"/>
</dbReference>
<dbReference type="NCBIfam" id="NF002356">
    <property type="entry name" value="PRK01318.2-3"/>
    <property type="match status" value="1"/>
</dbReference>
<keyword evidence="7 13" id="KW-0653">Protein transport</keyword>
<evidence type="ECO:0000256" key="14">
    <source>
        <dbReference type="SAM" id="MobiDB-lite"/>
    </source>
</evidence>
<dbReference type="InterPro" id="IPR019998">
    <property type="entry name" value="Membr_insert_YidC"/>
</dbReference>
<protein>
    <recommendedName>
        <fullName evidence="3 13">Membrane protein insertase YidC</fullName>
    </recommendedName>
    <alternativeName>
        <fullName evidence="12 13">Foldase YidC</fullName>
    </alternativeName>
    <alternativeName>
        <fullName evidence="11 13">Membrane integrase YidC</fullName>
    </alternativeName>
    <alternativeName>
        <fullName evidence="13">Membrane protein YidC</fullName>
    </alternativeName>
</protein>
<keyword evidence="18" id="KW-1185">Reference proteome</keyword>
<organism evidence="17 18">
    <name type="scientific">Mucinivorans hirudinis</name>
    <dbReference type="NCBI Taxonomy" id="1433126"/>
    <lineage>
        <taxon>Bacteria</taxon>
        <taxon>Pseudomonadati</taxon>
        <taxon>Bacteroidota</taxon>
        <taxon>Bacteroidia</taxon>
        <taxon>Bacteroidales</taxon>
        <taxon>Rikenellaceae</taxon>
        <taxon>Mucinivorans</taxon>
    </lineage>
</organism>
<evidence type="ECO:0000256" key="10">
    <source>
        <dbReference type="ARBA" id="ARBA00023186"/>
    </source>
</evidence>
<evidence type="ECO:0000256" key="12">
    <source>
        <dbReference type="ARBA" id="ARBA00033342"/>
    </source>
</evidence>
<dbReference type="InterPro" id="IPR001708">
    <property type="entry name" value="YidC/ALB3/OXA1/COX18"/>
</dbReference>
<comment type="function">
    <text evidence="13">Required for the insertion and/or proper folding and/or complex formation of integral membrane proteins into the membrane. Involved in integration of membrane proteins that insert both dependently and independently of the Sec translocase complex, as well as at least some lipoproteins. Aids folding of multispanning membrane proteins.</text>
</comment>
<feature type="transmembrane region" description="Helical" evidence="13">
    <location>
        <begin position="532"/>
        <end position="549"/>
    </location>
</feature>
<feature type="domain" description="Membrane insertase YidC/Oxa/ALB C-terminal" evidence="15">
    <location>
        <begin position="372"/>
        <end position="571"/>
    </location>
</feature>
<keyword evidence="6 13" id="KW-0812">Transmembrane</keyword>
<evidence type="ECO:0000256" key="7">
    <source>
        <dbReference type="ARBA" id="ARBA00022927"/>
    </source>
</evidence>
<proteinExistence type="inferred from homology"/>
<dbReference type="CDD" id="cd19961">
    <property type="entry name" value="EcYidC-like_peri"/>
    <property type="match status" value="1"/>
</dbReference>
<comment type="subunit">
    <text evidence="13">Interacts with the Sec translocase complex via SecD. Specifically interacts with transmembrane segments of nascent integral membrane proteins during membrane integration.</text>
</comment>
<dbReference type="STRING" id="1433126.BN938_1650"/>
<evidence type="ECO:0000256" key="6">
    <source>
        <dbReference type="ARBA" id="ARBA00022692"/>
    </source>
</evidence>
<feature type="domain" description="Membrane insertase YidC N-terminal" evidence="16">
    <location>
        <begin position="94"/>
        <end position="357"/>
    </location>
</feature>
<feature type="region of interest" description="Disordered" evidence="14">
    <location>
        <begin position="603"/>
        <end position="623"/>
    </location>
</feature>
<name>A0A060R8F0_9BACT</name>
<comment type="similarity">
    <text evidence="2 13">Belongs to the OXA1/ALB3/YidC family. Type 1 subfamily.</text>
</comment>
<dbReference type="NCBIfam" id="TIGR03593">
    <property type="entry name" value="yidC_nterm"/>
    <property type="match status" value="1"/>
</dbReference>
<dbReference type="InterPro" id="IPR047196">
    <property type="entry name" value="YidC_ALB_C"/>
</dbReference>
<evidence type="ECO:0000256" key="8">
    <source>
        <dbReference type="ARBA" id="ARBA00022989"/>
    </source>
</evidence>
<evidence type="ECO:0000256" key="11">
    <source>
        <dbReference type="ARBA" id="ARBA00033245"/>
    </source>
</evidence>
<dbReference type="InterPro" id="IPR028055">
    <property type="entry name" value="YidC/Oxa/ALB_C"/>
</dbReference>
<keyword evidence="9 13" id="KW-0472">Membrane</keyword>
<dbReference type="PANTHER" id="PTHR12428:SF65">
    <property type="entry name" value="CYTOCHROME C OXIDASE ASSEMBLY PROTEIN COX18, MITOCHONDRIAL"/>
    <property type="match status" value="1"/>
</dbReference>
<evidence type="ECO:0000259" key="15">
    <source>
        <dbReference type="Pfam" id="PF02096"/>
    </source>
</evidence>